<feature type="transmembrane region" description="Helical" evidence="7">
    <location>
        <begin position="365"/>
        <end position="389"/>
    </location>
</feature>
<dbReference type="PANTHER" id="PTHR42718">
    <property type="entry name" value="MAJOR FACILITATOR SUPERFAMILY MULTIDRUG TRANSPORTER MFSC"/>
    <property type="match status" value="1"/>
</dbReference>
<feature type="transmembrane region" description="Helical" evidence="7">
    <location>
        <begin position="20"/>
        <end position="40"/>
    </location>
</feature>
<feature type="transmembrane region" description="Helical" evidence="7">
    <location>
        <begin position="146"/>
        <end position="169"/>
    </location>
</feature>
<keyword evidence="2" id="KW-0813">Transport</keyword>
<feature type="transmembrane region" description="Helical" evidence="7">
    <location>
        <begin position="305"/>
        <end position="328"/>
    </location>
</feature>
<evidence type="ECO:0000256" key="1">
    <source>
        <dbReference type="ARBA" id="ARBA00004651"/>
    </source>
</evidence>
<dbReference type="Gene3D" id="1.20.1720.10">
    <property type="entry name" value="Multidrug resistance protein D"/>
    <property type="match status" value="1"/>
</dbReference>
<dbReference type="Gene3D" id="1.20.1250.20">
    <property type="entry name" value="MFS general substrate transporter like domains"/>
    <property type="match status" value="1"/>
</dbReference>
<feature type="domain" description="Major facilitator superfamily (MFS) profile" evidence="8">
    <location>
        <begin position="18"/>
        <end position="469"/>
    </location>
</feature>
<evidence type="ECO:0000256" key="3">
    <source>
        <dbReference type="ARBA" id="ARBA00022475"/>
    </source>
</evidence>
<evidence type="ECO:0000256" key="2">
    <source>
        <dbReference type="ARBA" id="ARBA00022448"/>
    </source>
</evidence>
<feature type="transmembrane region" description="Helical" evidence="7">
    <location>
        <begin position="236"/>
        <end position="254"/>
    </location>
</feature>
<dbReference type="EMBL" id="WKJL01000026">
    <property type="protein sequence ID" value="MRW87389.1"/>
    <property type="molecule type" value="Genomic_DNA"/>
</dbReference>
<evidence type="ECO:0000313" key="9">
    <source>
        <dbReference type="EMBL" id="MRW87389.1"/>
    </source>
</evidence>
<evidence type="ECO:0000256" key="7">
    <source>
        <dbReference type="SAM" id="Phobius"/>
    </source>
</evidence>
<dbReference type="AlphaFoldDB" id="A0A844DGH1"/>
<dbReference type="Pfam" id="PF07690">
    <property type="entry name" value="MFS_1"/>
    <property type="match status" value="1"/>
</dbReference>
<dbReference type="GO" id="GO:0005886">
    <property type="term" value="C:plasma membrane"/>
    <property type="evidence" value="ECO:0007669"/>
    <property type="project" value="UniProtKB-SubCell"/>
</dbReference>
<reference evidence="9 10" key="1">
    <citation type="submission" date="2019-11" db="EMBL/GenBank/DDBJ databases">
        <title>Novel species isolated from a subtropical stream in China.</title>
        <authorList>
            <person name="Lu H."/>
        </authorList>
    </citation>
    <scope>NUCLEOTIDE SEQUENCE [LARGE SCALE GENOMIC DNA]</scope>
    <source>
        <strain evidence="9 10">FT26W</strain>
    </source>
</reference>
<evidence type="ECO:0000256" key="6">
    <source>
        <dbReference type="ARBA" id="ARBA00023136"/>
    </source>
</evidence>
<dbReference type="RefSeq" id="WP_154360635.1">
    <property type="nucleotide sequence ID" value="NZ_WKJL01000026.1"/>
</dbReference>
<feature type="transmembrane region" description="Helical" evidence="7">
    <location>
        <begin position="52"/>
        <end position="72"/>
    </location>
</feature>
<sequence length="473" mass="48549">MPSVALHSPSLSGRAGWSLFLLAFAHLILAIDFTIVYIALPEIGSQMGFSGHNLQWVIHGYTVAFGGFLLLGGRASDLLGRRRVFVAALVLFGVASLLGGFASHPTTMVLARALQGIGAAFIFPSTLALINSLFAEGSERVKALSVWSLFGSSGLALGSLLGGVLVSAFGWTSVFLVNVPLTILTAIGAMVTMPADKPRTGSRSFDAAGAATVTIGVTLLVTALVEGPALGWTSNLVLSAAGLSLLALIAFVLIESRGKAPLMPLTLLRSRNLQIAMVLTAIFMGTFMAMPYFETLLFQQVFGYSPLTTGLAFLVPCLAQAAGTQLGARMTQSLGMRRTVVSGFVIGAVGTAAIGFGIWPGLGYLAILPGLIIASIGQGIAWGPIWIAVATGVEEHQQGVASAIASTTFQVGGAIGLALLVGVATSAATTTPASAEMIQVGTRLATYAATIGITIGALLAMLLQSPATQGEQS</sequence>
<keyword evidence="5 7" id="KW-1133">Transmembrane helix</keyword>
<feature type="transmembrane region" description="Helical" evidence="7">
    <location>
        <begin position="444"/>
        <end position="463"/>
    </location>
</feature>
<dbReference type="InterPro" id="IPR020846">
    <property type="entry name" value="MFS_dom"/>
</dbReference>
<dbReference type="InterPro" id="IPR011701">
    <property type="entry name" value="MFS"/>
</dbReference>
<keyword evidence="10" id="KW-1185">Reference proteome</keyword>
<evidence type="ECO:0000256" key="4">
    <source>
        <dbReference type="ARBA" id="ARBA00022692"/>
    </source>
</evidence>
<name>A0A844DGH1_9BURK</name>
<dbReference type="InterPro" id="IPR036259">
    <property type="entry name" value="MFS_trans_sf"/>
</dbReference>
<organism evidence="9 10">
    <name type="scientific">Duganella aquatilis</name>
    <dbReference type="NCBI Taxonomy" id="2666082"/>
    <lineage>
        <taxon>Bacteria</taxon>
        <taxon>Pseudomonadati</taxon>
        <taxon>Pseudomonadota</taxon>
        <taxon>Betaproteobacteria</taxon>
        <taxon>Burkholderiales</taxon>
        <taxon>Oxalobacteraceae</taxon>
        <taxon>Telluria group</taxon>
        <taxon>Duganella</taxon>
    </lineage>
</organism>
<dbReference type="GO" id="GO:0022857">
    <property type="term" value="F:transmembrane transporter activity"/>
    <property type="evidence" value="ECO:0007669"/>
    <property type="project" value="InterPro"/>
</dbReference>
<dbReference type="PROSITE" id="PS50850">
    <property type="entry name" value="MFS"/>
    <property type="match status" value="1"/>
</dbReference>
<feature type="transmembrane region" description="Helical" evidence="7">
    <location>
        <begin position="340"/>
        <end position="359"/>
    </location>
</feature>
<feature type="transmembrane region" description="Helical" evidence="7">
    <location>
        <begin position="84"/>
        <end position="102"/>
    </location>
</feature>
<feature type="transmembrane region" description="Helical" evidence="7">
    <location>
        <begin position="401"/>
        <end position="424"/>
    </location>
</feature>
<evidence type="ECO:0000313" key="10">
    <source>
        <dbReference type="Proteomes" id="UP000439986"/>
    </source>
</evidence>
<keyword evidence="3" id="KW-1003">Cell membrane</keyword>
<feature type="transmembrane region" description="Helical" evidence="7">
    <location>
        <begin position="275"/>
        <end position="293"/>
    </location>
</feature>
<comment type="subcellular location">
    <subcellularLocation>
        <location evidence="1">Cell membrane</location>
        <topology evidence="1">Multi-pass membrane protein</topology>
    </subcellularLocation>
</comment>
<accession>A0A844DGH1</accession>
<dbReference type="PANTHER" id="PTHR42718:SF46">
    <property type="entry name" value="BLR6921 PROTEIN"/>
    <property type="match status" value="1"/>
</dbReference>
<dbReference type="PROSITE" id="PS00216">
    <property type="entry name" value="SUGAR_TRANSPORT_1"/>
    <property type="match status" value="1"/>
</dbReference>
<feature type="transmembrane region" description="Helical" evidence="7">
    <location>
        <begin position="175"/>
        <end position="193"/>
    </location>
</feature>
<dbReference type="Proteomes" id="UP000439986">
    <property type="component" value="Unassembled WGS sequence"/>
</dbReference>
<dbReference type="InterPro" id="IPR005829">
    <property type="entry name" value="Sugar_transporter_CS"/>
</dbReference>
<dbReference type="SUPFAM" id="SSF103473">
    <property type="entry name" value="MFS general substrate transporter"/>
    <property type="match status" value="1"/>
</dbReference>
<feature type="transmembrane region" description="Helical" evidence="7">
    <location>
        <begin position="205"/>
        <end position="224"/>
    </location>
</feature>
<dbReference type="CDD" id="cd17321">
    <property type="entry name" value="MFS_MMR_MDR_like"/>
    <property type="match status" value="1"/>
</dbReference>
<keyword evidence="6 7" id="KW-0472">Membrane</keyword>
<evidence type="ECO:0000256" key="5">
    <source>
        <dbReference type="ARBA" id="ARBA00022989"/>
    </source>
</evidence>
<feature type="transmembrane region" description="Helical" evidence="7">
    <location>
        <begin position="114"/>
        <end position="134"/>
    </location>
</feature>
<gene>
    <name evidence="9" type="ORF">GJ698_25280</name>
</gene>
<proteinExistence type="predicted"/>
<evidence type="ECO:0000259" key="8">
    <source>
        <dbReference type="PROSITE" id="PS50850"/>
    </source>
</evidence>
<comment type="caution">
    <text evidence="9">The sequence shown here is derived from an EMBL/GenBank/DDBJ whole genome shotgun (WGS) entry which is preliminary data.</text>
</comment>
<keyword evidence="4 7" id="KW-0812">Transmembrane</keyword>
<protein>
    <submittedName>
        <fullName evidence="9">MFS transporter</fullName>
    </submittedName>
</protein>